<keyword evidence="3" id="KW-0472">Membrane</keyword>
<evidence type="ECO:0000313" key="5">
    <source>
        <dbReference type="EMBL" id="CAE0437466.1"/>
    </source>
</evidence>
<feature type="transmembrane region" description="Helical" evidence="3">
    <location>
        <begin position="57"/>
        <end position="78"/>
    </location>
</feature>
<protein>
    <recommendedName>
        <fullName evidence="4">Epidermal growth factor-like domain-containing protein</fullName>
    </recommendedName>
</protein>
<feature type="transmembrane region" description="Helical" evidence="3">
    <location>
        <begin position="90"/>
        <end position="108"/>
    </location>
</feature>
<dbReference type="EMBL" id="HBIN01010338">
    <property type="protein sequence ID" value="CAE0437468.1"/>
    <property type="molecule type" value="Transcribed_RNA"/>
</dbReference>
<evidence type="ECO:0000256" key="2">
    <source>
        <dbReference type="SAM" id="MobiDB-lite"/>
    </source>
</evidence>
<feature type="region of interest" description="Disordered" evidence="2">
    <location>
        <begin position="339"/>
        <end position="387"/>
    </location>
</feature>
<proteinExistence type="predicted"/>
<evidence type="ECO:0000313" key="6">
    <source>
        <dbReference type="EMBL" id="CAE0437468.1"/>
    </source>
</evidence>
<dbReference type="Gene3D" id="2.10.25.10">
    <property type="entry name" value="Laminin"/>
    <property type="match status" value="1"/>
</dbReference>
<feature type="compositionally biased region" description="Polar residues" evidence="2">
    <location>
        <begin position="239"/>
        <end position="256"/>
    </location>
</feature>
<keyword evidence="3" id="KW-1133">Transmembrane helix</keyword>
<dbReference type="AlphaFoldDB" id="A0A6S8C666"/>
<feature type="transmembrane region" description="Helical" evidence="3">
    <location>
        <begin position="304"/>
        <end position="329"/>
    </location>
</feature>
<accession>A0A6S8C666</accession>
<feature type="domain" description="Epidermal growth factor-like" evidence="4">
    <location>
        <begin position="12"/>
        <end position="33"/>
    </location>
</feature>
<reference evidence="5" key="1">
    <citation type="submission" date="2021-01" db="EMBL/GenBank/DDBJ databases">
        <authorList>
            <person name="Corre E."/>
            <person name="Pelletier E."/>
            <person name="Niang G."/>
            <person name="Scheremetjew M."/>
            <person name="Finn R."/>
            <person name="Kale V."/>
            <person name="Holt S."/>
            <person name="Cochrane G."/>
            <person name="Meng A."/>
            <person name="Brown T."/>
            <person name="Cohen L."/>
        </authorList>
    </citation>
    <scope>NUCLEOTIDE SEQUENCE</scope>
    <source>
        <strain evidence="5">GSBS06</strain>
    </source>
</reference>
<evidence type="ECO:0000256" key="1">
    <source>
        <dbReference type="ARBA" id="ARBA00023157"/>
    </source>
</evidence>
<name>A0A6S8C666_9STRA</name>
<feature type="transmembrane region" description="Helical" evidence="3">
    <location>
        <begin position="277"/>
        <end position="298"/>
    </location>
</feature>
<keyword evidence="1" id="KW-1015">Disulfide bond</keyword>
<feature type="transmembrane region" description="Helical" evidence="3">
    <location>
        <begin position="202"/>
        <end position="224"/>
    </location>
</feature>
<feature type="transmembrane region" description="Helical" evidence="3">
    <location>
        <begin position="168"/>
        <end position="190"/>
    </location>
</feature>
<feature type="compositionally biased region" description="Basic and acidic residues" evidence="2">
    <location>
        <begin position="339"/>
        <end position="351"/>
    </location>
</feature>
<feature type="region of interest" description="Disordered" evidence="2">
    <location>
        <begin position="239"/>
        <end position="258"/>
    </location>
</feature>
<keyword evidence="3" id="KW-0812">Transmembrane</keyword>
<evidence type="ECO:0000259" key="4">
    <source>
        <dbReference type="Pfam" id="PF07974"/>
    </source>
</evidence>
<dbReference type="Pfam" id="PF07974">
    <property type="entry name" value="EGF_2"/>
    <property type="match status" value="1"/>
</dbReference>
<organism evidence="5">
    <name type="scientific">Aplanochytrium stocchinoi</name>
    <dbReference type="NCBI Taxonomy" id="215587"/>
    <lineage>
        <taxon>Eukaryota</taxon>
        <taxon>Sar</taxon>
        <taxon>Stramenopiles</taxon>
        <taxon>Bigyra</taxon>
        <taxon>Labyrinthulomycetes</taxon>
        <taxon>Thraustochytrida</taxon>
        <taxon>Thraustochytriidae</taxon>
        <taxon>Aplanochytrium</taxon>
    </lineage>
</organism>
<dbReference type="EMBL" id="HBIN01010336">
    <property type="protein sequence ID" value="CAE0437466.1"/>
    <property type="molecule type" value="Transcribed_RNA"/>
</dbReference>
<dbReference type="InterPro" id="IPR013111">
    <property type="entry name" value="EGF_extracell"/>
</dbReference>
<gene>
    <name evidence="5" type="ORF">ASTO00021_LOCUS7723</name>
    <name evidence="6" type="ORF">ASTO00021_LOCUS7725</name>
</gene>
<feature type="transmembrane region" description="Helical" evidence="3">
    <location>
        <begin position="120"/>
        <end position="140"/>
    </location>
</feature>
<feature type="compositionally biased region" description="Basic and acidic residues" evidence="2">
    <location>
        <begin position="376"/>
        <end position="387"/>
    </location>
</feature>
<sequence>MSSCLTLWPADACGKHGTCVNATTCVCEEGWAQSKEFSFFVKTDELERSFCNFNQDLVQAIYIIILITSTICLILQVPPSLASKSRLKRSITWNSGIFFAFLYSAYRVGNPTAMYGFDVVFSFLIGNSLLCLANGALIFFSRYVHYLTKSFPWATEYVRQYAQQLQKLLFLVMVLDVFVFQLHWVIALVPKNSTKLILLRCIFGYLLVRYLMIFVFLYVMQLFINDMNRVLKSMNNQQPTGSMISTDDNDGTNGEGNKSRKLEHVIRTKVMPRTKRYLWGTIFFVICDFPIYFLPMVWDFWLQNWIYFLPLQFMPVAAMVILIALTFILGNVKKESKLSSANDRRKHDTQLSHHTTNTASKIVASKDQKPSTPKVVDSDVESRELSI</sequence>
<evidence type="ECO:0000256" key="3">
    <source>
        <dbReference type="SAM" id="Phobius"/>
    </source>
</evidence>